<gene>
    <name evidence="1" type="ORF">A3F83_02615</name>
</gene>
<dbReference type="EMBL" id="MFIX01000135">
    <property type="protein sequence ID" value="OGG03676.1"/>
    <property type="molecule type" value="Genomic_DNA"/>
</dbReference>
<accession>A0A1F5YUA5</accession>
<dbReference type="STRING" id="1817867.A3F83_02615"/>
<dbReference type="Gene3D" id="2.60.120.620">
    <property type="entry name" value="q2cbj1_9rhob like domain"/>
    <property type="match status" value="1"/>
</dbReference>
<dbReference type="GO" id="GO:0005506">
    <property type="term" value="F:iron ion binding"/>
    <property type="evidence" value="ECO:0007669"/>
    <property type="project" value="UniProtKB-ARBA"/>
</dbReference>
<dbReference type="PANTHER" id="PTHR20883:SF48">
    <property type="entry name" value="ECTOINE DIOXYGENASE"/>
    <property type="match status" value="1"/>
</dbReference>
<reference evidence="1 2" key="1">
    <citation type="journal article" date="2016" name="Nat. Commun.">
        <title>Thousands of microbial genomes shed light on interconnected biogeochemical processes in an aquifer system.</title>
        <authorList>
            <person name="Anantharaman K."/>
            <person name="Brown C.T."/>
            <person name="Hug L.A."/>
            <person name="Sharon I."/>
            <person name="Castelle C.J."/>
            <person name="Probst A.J."/>
            <person name="Thomas B.C."/>
            <person name="Singh A."/>
            <person name="Wilkins M.J."/>
            <person name="Karaoz U."/>
            <person name="Brodie E.L."/>
            <person name="Williams K.H."/>
            <person name="Hubbard S.S."/>
            <person name="Banfield J.F."/>
        </authorList>
    </citation>
    <scope>NUCLEOTIDE SEQUENCE [LARGE SCALE GENOMIC DNA]</scope>
</reference>
<dbReference type="PANTHER" id="PTHR20883">
    <property type="entry name" value="PHYTANOYL-COA DIOXYGENASE DOMAIN CONTAINING 1"/>
    <property type="match status" value="1"/>
</dbReference>
<organism evidence="1 2">
    <name type="scientific">Candidatus Glassbacteria bacterium RIFCSPLOWO2_12_FULL_58_11</name>
    <dbReference type="NCBI Taxonomy" id="1817867"/>
    <lineage>
        <taxon>Bacteria</taxon>
        <taxon>Candidatus Glassiibacteriota</taxon>
    </lineage>
</organism>
<protein>
    <submittedName>
        <fullName evidence="1">Proline hydroxylase</fullName>
    </submittedName>
</protein>
<comment type="caution">
    <text evidence="1">The sequence shown here is derived from an EMBL/GenBank/DDBJ whole genome shotgun (WGS) entry which is preliminary data.</text>
</comment>
<evidence type="ECO:0000313" key="1">
    <source>
        <dbReference type="EMBL" id="OGG03676.1"/>
    </source>
</evidence>
<name>A0A1F5YUA5_9BACT</name>
<evidence type="ECO:0000313" key="2">
    <source>
        <dbReference type="Proteomes" id="UP000179129"/>
    </source>
</evidence>
<dbReference type="Pfam" id="PF05721">
    <property type="entry name" value="PhyH"/>
    <property type="match status" value="1"/>
</dbReference>
<dbReference type="SUPFAM" id="SSF51197">
    <property type="entry name" value="Clavaminate synthase-like"/>
    <property type="match status" value="1"/>
</dbReference>
<dbReference type="Proteomes" id="UP000179129">
    <property type="component" value="Unassembled WGS sequence"/>
</dbReference>
<dbReference type="InterPro" id="IPR008775">
    <property type="entry name" value="Phytyl_CoA_dOase-like"/>
</dbReference>
<dbReference type="AlphaFoldDB" id="A0A1F5YUA5"/>
<proteinExistence type="predicted"/>
<sequence length="252" mass="28819">MAFQGLTDEQARRYEEDGYVILKSLFDREEIDLLLKKARSDPDFNSALERKDEKGNITRLKLWNHPPDNLYGLFPRSKRMVGIAERLLGGEVYHYHSKMNLKEPRVGGAWEWHQDYGYWYNNAVLYPLLVSIMIGLDPATRENGCLTVLKGSHLIGRINHMKLPGGQTGADLERVEQAKKHHELVYVELGPGDVVVFHCNLLHASAANESDKPRWTLICCYNAARNDPWRQIEHPCYTPLVKVPDEAILSAV</sequence>
<dbReference type="GO" id="GO:0016706">
    <property type="term" value="F:2-oxoglutarate-dependent dioxygenase activity"/>
    <property type="evidence" value="ECO:0007669"/>
    <property type="project" value="UniProtKB-ARBA"/>
</dbReference>